<keyword evidence="2" id="KW-1185">Reference proteome</keyword>
<sequence>MASEVVCGLVFRLLLPVCLAAACLFRYNALSFVYLIYLLLIPLFAEPTSTTMQGHTGRLLQSLCFTSMSFLLLHIIYQITVNSLLAAKTIHSNFTCSAWEKSIRQIGFESVIDADAGNGIRVFIPDIGMFVAGLAIWLLCRSLVQKRLPEDMAQYNADFEAEEQVGIMLPSLTSAVYFFIFLFLCTWWSLCRTFDTLLFSCMCVLMAIFSAGHLIVLYLYQFQFFQESIPPGDSYSSVFGISPIIQSNCSYTWKLIVHPDRKWYHFVNPIMLLILYYTLATLIRLWLQEPIDQLTDNKDNDICEEEDLDGNRTSNSANRKRQMWWESRQGTDEKNAVPTSNGTSFDFVTTENGPVCLDLYSTPQYKMDQPGDGTEKKDESVYEVCLPPEDSALEGGEEKSEEGEDGIKKKGVGAMVKIFHFIMKQSYICALIAMMAWSITYVSWLTFVFLIWSCMLWMVRDRRRYAMLSSPFMVAYGNLLIVLQYIWSFESMDEVKAPGFFVKKNNPFHSLSSKVLCLLSFWLLLRQTLTERWEKQKEDSAGLSDVHVEDQKKKEEEDSEEGGEQDIMQVLGNMVMALMVKYWIYICGGMFFFVSFEGTIVMYKIIYMMMFLFCVALYQVHFEWWRRILKYFWMSVVMYTMLVLTLVYTFQFDGTKDFWSNNTGMDENRIFIPTSFLLVCILHLHYFHEPFLKLTDLQAVVAKEESTIYRLVHQDGSLADLTMLSASSVEGILPREEQEPQGEWGKEEKEEALVVVMDDTDMTDEKPRSLSDPRLSSAEESHHCSAGTGTEPEPSTEHTSGLQTSTRTYMYLVFISSSSDLKNKWHLVVDRLTVLFLKFLEYFHKLQLFIWWLLEIHIIKIVSCYVVLVSVKEVSLLNYVFLASWAFALPYSQYRPLASSVCTVWTCVIIVCKMLYQLKSIDPPLYNCTLPGSYSGVQKEEMEVYPLYTDLVEPAHWVGLKKSNDLLDYLRNNLLMLALLAFEVTIYRHQKYFRLRNKLSPPAARIIFHDITRQHLDIGIISFIKYFINYFFYKFGLETCLLLVVNVIGQRMDFYAMLHAFALIAVMYKRRRKAIAEVWPKYCCFLACMLTFQYFVCIGIPPAACKEYPWRFPNSTTDSNVIKWLYVPDFHTKPNSSFLIYDFMLLLCASLQRQVFDDENKAAVRLMAGDNVEICRDLDAATFSVHNPVPDFIHCRSYLDMLKVIMFSYLFWFVLTIIFITGTTRISVFCMGYLVACFYFLLFGGELLLKPIKKILHYWDFLIAYNVFVITMKNILSIVACGYINSLVVNQCWLIQLLSLACTIKEYKSNIREAKPGEQTCELPKNEAGIIWDSICFAFLLLQRRVFMSYYFLHVVADIRASQILASRGAELFQATIVKAVRARLEEERKSVEQLKRQMERIKVRQQKFKRGKEKMLSIAQESGEGQTLVQPEEDDDDGAQRTKAKTKKKQWWRPWVDHASMVRSGDYYLFETDSEEEEEEEEKKDDEPPKKSAFQFLYHAWITDPKAALRARGKEKRKFWKKYTKGVRHRKSKKDAGHVAIEVGELSDGQEKEDENKKSGGPDNIIKRVFNIIKFTWVLFQTTVDSFTKWMNDMCREYIDISTVLRIERCMLTREVKKGNVPSRESIHIYYQKAMRLNMSRAASMDQLSEDESAMGSSRVRRRRYPMESQDSTASRDSMSSEATQCITLYSRQGTTDTIEEVEDEQDQGEDKQQQVPWGSQELDECQGAEGGPWSDGEPREKEEEEEGEGLERLEGEEGEERSEGAELQDQESKEREEAPWESFGPDEGPSHRVVEADSAPSAQERDFMTESEDGGGQQDFMQTEGRAGLLYTPDTDASKTSDADVPPSYSKAVSFDRLEVSDDESDMDRKRRMVMTSDSRSDSRSDIMLPSMTTELTASELLLNKMFYDEELEQSDSFYQKQPLILQLSYALYNMLVAHSEMVCYLVIIINHMVSASCATLVLPITIFLWAMLSVPRPSKRYWMTAIIYTEATIVVKYFFQFGFFPFNQNKIDKNRPYHPPNIIGVEKKDGYVHYDLVQLLALFFHRSILKCHGLWDEDDPKDKKEPSRQSESEDEGKDERDVKSESDKESEPASSLISERRGSNHTLRSINFGTSIDSGHVQVHFPQQQTYQRRKSSSGGSHISHRSLHSSARSKRGSTASHNSSRKDGSEASVHQKTRKQMIMEKLREQLFKGRAFVIKRFMEIYLPMRQFFHNLIHPEYSAVTDVYVLMFLADTVDFIIIVFGFWAFGKHSAADITSSLSEDQVPGPFLVMVLIQFGTMVVDRALYLRKSVMGKVIFQVILLFGIHFWMFFILPGVTEKRFSENTVAQMWYFVKCIYFGLSAYQIRCGYPTRVLGNFLTKSYNYVNLFLFQGFRLVPFLTELRAVMDWVWTDTSLSLSSWICVEDIYAHIFILKCWRESEKRYPQPRGQKKKKVVKYGMGGMIVMLLICIVWFPLLFMSLVKSVAGVVNPPLDVSFEITLAGFQPIFTMSAQQNQLQNVTQDEYTKFMKRYNNRDEALQWLEGYMSEDLYIARLKGNSNSLWTISPPSRKSLINMLGSDEEFLITVSWAVQRNLSLGAKAETVSGKRVTHLDKETKKELIKLIEGTGSNSRQVVLRDIFPRYIRAPSDSEAKPVPQLFDDEKMLDITLELRQVDNTSDEIHEWWSVNQTEPGPIPKREKYKVEGGLELYVFSDQVSPPSLGFLAGYGIMGLYASVVLVIGKFVREFFSGISHTIMFEELPNVDRILKLCTDIFLVRETGELDLEEDMYSKLIFLYRSPETMIKWTREKTQ</sequence>
<organism evidence="1 2">
    <name type="scientific">Larimichthys crocea</name>
    <name type="common">Large yellow croaker</name>
    <name type="synonym">Pseudosciaena crocea</name>
    <dbReference type="NCBI Taxonomy" id="215358"/>
    <lineage>
        <taxon>Eukaryota</taxon>
        <taxon>Metazoa</taxon>
        <taxon>Chordata</taxon>
        <taxon>Craniata</taxon>
        <taxon>Vertebrata</taxon>
        <taxon>Euteleostomi</taxon>
        <taxon>Actinopterygii</taxon>
        <taxon>Neopterygii</taxon>
        <taxon>Teleostei</taxon>
        <taxon>Neoteleostei</taxon>
        <taxon>Acanthomorphata</taxon>
        <taxon>Eupercaria</taxon>
        <taxon>Sciaenidae</taxon>
        <taxon>Larimichthys</taxon>
    </lineage>
</organism>
<accession>A0ACD3QQY5</accession>
<proteinExistence type="predicted"/>
<dbReference type="EMBL" id="CM011688">
    <property type="protein sequence ID" value="TMS09565.1"/>
    <property type="molecule type" value="Genomic_DNA"/>
</dbReference>
<protein>
    <submittedName>
        <fullName evidence="1">Uncharacterized protein</fullName>
    </submittedName>
</protein>
<gene>
    <name evidence="1" type="ORF">E3U43_002224</name>
</gene>
<reference evidence="1" key="1">
    <citation type="submission" date="2018-11" db="EMBL/GenBank/DDBJ databases">
        <title>The sequence and de novo assembly of Larimichthys crocea genome using PacBio and Hi-C technologies.</title>
        <authorList>
            <person name="Xu P."/>
            <person name="Chen B."/>
            <person name="Zhou Z."/>
            <person name="Ke Q."/>
            <person name="Wu Y."/>
            <person name="Bai H."/>
            <person name="Pu F."/>
        </authorList>
    </citation>
    <scope>NUCLEOTIDE SEQUENCE</scope>
    <source>
        <tissue evidence="1">Muscle</tissue>
    </source>
</reference>
<name>A0ACD3QQY5_LARCR</name>
<evidence type="ECO:0000313" key="2">
    <source>
        <dbReference type="Proteomes" id="UP000793456"/>
    </source>
</evidence>
<evidence type="ECO:0000313" key="1">
    <source>
        <dbReference type="EMBL" id="TMS09565.1"/>
    </source>
</evidence>
<dbReference type="Proteomes" id="UP000793456">
    <property type="component" value="Chromosome XV"/>
</dbReference>
<comment type="caution">
    <text evidence="1">The sequence shown here is derived from an EMBL/GenBank/DDBJ whole genome shotgun (WGS) entry which is preliminary data.</text>
</comment>